<feature type="domain" description="HTH LytTR-type" evidence="5">
    <location>
        <begin position="135"/>
        <end position="234"/>
    </location>
</feature>
<dbReference type="Pfam" id="PF00072">
    <property type="entry name" value="Response_reg"/>
    <property type="match status" value="1"/>
</dbReference>
<dbReference type="Gene3D" id="2.40.50.1020">
    <property type="entry name" value="LytTr DNA-binding domain"/>
    <property type="match status" value="1"/>
</dbReference>
<evidence type="ECO:0000313" key="6">
    <source>
        <dbReference type="EMBL" id="NEU06021.1"/>
    </source>
</evidence>
<dbReference type="GO" id="GO:0000156">
    <property type="term" value="F:phosphorelay response regulator activity"/>
    <property type="evidence" value="ECO:0007669"/>
    <property type="project" value="InterPro"/>
</dbReference>
<dbReference type="GO" id="GO:0003677">
    <property type="term" value="F:DNA binding"/>
    <property type="evidence" value="ECO:0007669"/>
    <property type="project" value="InterPro"/>
</dbReference>
<dbReference type="InterPro" id="IPR011006">
    <property type="entry name" value="CheY-like_superfamily"/>
</dbReference>
<dbReference type="Pfam" id="PF04397">
    <property type="entry name" value="LytTR"/>
    <property type="match status" value="1"/>
</dbReference>
<dbReference type="PROSITE" id="PS50110">
    <property type="entry name" value="RESPONSE_REGULATORY"/>
    <property type="match status" value="1"/>
</dbReference>
<dbReference type="SUPFAM" id="SSF52172">
    <property type="entry name" value="CheY-like"/>
    <property type="match status" value="1"/>
</dbReference>
<evidence type="ECO:0000313" key="7">
    <source>
        <dbReference type="Proteomes" id="UP000481872"/>
    </source>
</evidence>
<protein>
    <recommendedName>
        <fullName evidence="1">Stage 0 sporulation protein A homolog</fullName>
    </recommendedName>
</protein>
<dbReference type="Proteomes" id="UP000481872">
    <property type="component" value="Unassembled WGS sequence"/>
</dbReference>
<keyword evidence="3" id="KW-0597">Phosphoprotein</keyword>
<dbReference type="PROSITE" id="PS50930">
    <property type="entry name" value="HTH_LYTTR"/>
    <property type="match status" value="1"/>
</dbReference>
<dbReference type="SMART" id="SM00850">
    <property type="entry name" value="LytTR"/>
    <property type="match status" value="1"/>
</dbReference>
<evidence type="ECO:0000259" key="4">
    <source>
        <dbReference type="PROSITE" id="PS50110"/>
    </source>
</evidence>
<reference evidence="6 7" key="1">
    <citation type="submission" date="2020-02" db="EMBL/GenBank/DDBJ databases">
        <title>Genome assembly of a novel Clostridium senegalense strain.</title>
        <authorList>
            <person name="Gupta T.B."/>
            <person name="Jauregui R."/>
            <person name="Maclean P."/>
            <person name="Nawarathana A."/>
            <person name="Brightwell G."/>
        </authorList>
    </citation>
    <scope>NUCLEOTIDE SEQUENCE [LARGE SCALE GENOMIC DNA]</scope>
    <source>
        <strain evidence="6 7">AGRFS4</strain>
    </source>
</reference>
<evidence type="ECO:0000256" key="1">
    <source>
        <dbReference type="ARBA" id="ARBA00018672"/>
    </source>
</evidence>
<evidence type="ECO:0000256" key="2">
    <source>
        <dbReference type="ARBA" id="ARBA00024867"/>
    </source>
</evidence>
<accession>A0A6M0H825</accession>
<evidence type="ECO:0000256" key="3">
    <source>
        <dbReference type="PROSITE-ProRule" id="PRU00169"/>
    </source>
</evidence>
<comment type="caution">
    <text evidence="6">The sequence shown here is derived from an EMBL/GenBank/DDBJ whole genome shotgun (WGS) entry which is preliminary data.</text>
</comment>
<dbReference type="RefSeq" id="WP_061994728.1">
    <property type="nucleotide sequence ID" value="NZ_JAAGPU010000031.1"/>
</dbReference>
<dbReference type="InterPro" id="IPR046947">
    <property type="entry name" value="LytR-like"/>
</dbReference>
<dbReference type="SMART" id="SM00448">
    <property type="entry name" value="REC"/>
    <property type="match status" value="1"/>
</dbReference>
<gene>
    <name evidence="6" type="ORF">G3M99_14390</name>
</gene>
<name>A0A6M0H825_9CLOT</name>
<dbReference type="PANTHER" id="PTHR37299">
    <property type="entry name" value="TRANSCRIPTIONAL REGULATOR-RELATED"/>
    <property type="match status" value="1"/>
</dbReference>
<feature type="modified residue" description="4-aspartylphosphate" evidence="3">
    <location>
        <position position="61"/>
    </location>
</feature>
<feature type="domain" description="Response regulatory" evidence="4">
    <location>
        <begin position="4"/>
        <end position="124"/>
    </location>
</feature>
<dbReference type="AlphaFoldDB" id="A0A6M0H825"/>
<sequence length="241" mass="28161">MSYNIAICDDIKLHRKEIIDILKEICNKSIIEINIDEFENGDDLAIKIKDNPYKYDIVFLDIIMNSTNGIDIGKLIKGYNERLILVFITSSKEYVFDGYDTGALNYLLKPVNKEKLKLVFERAICSITKKEEDYFCCKYKGVITKVPLDEIEYFESIRRVMFVCTDTTSNTFYGKISEVEEFLPHNQFARCHKGYIVNIKKIKEINKGEITLESGKIIPISKTYLEIIKFKFVDYLNDWCK</sequence>
<dbReference type="Gene3D" id="3.40.50.2300">
    <property type="match status" value="1"/>
</dbReference>
<dbReference type="InterPro" id="IPR001789">
    <property type="entry name" value="Sig_transdc_resp-reg_receiver"/>
</dbReference>
<organism evidence="6 7">
    <name type="scientific">Clostridium senegalense</name>
    <dbReference type="NCBI Taxonomy" id="1465809"/>
    <lineage>
        <taxon>Bacteria</taxon>
        <taxon>Bacillati</taxon>
        <taxon>Bacillota</taxon>
        <taxon>Clostridia</taxon>
        <taxon>Eubacteriales</taxon>
        <taxon>Clostridiaceae</taxon>
        <taxon>Clostridium</taxon>
    </lineage>
</organism>
<comment type="function">
    <text evidence="2">May play the central regulatory role in sporulation. It may be an element of the effector pathway responsible for the activation of sporulation genes in response to nutritional stress. Spo0A may act in concert with spo0H (a sigma factor) to control the expression of some genes that are critical to the sporulation process.</text>
</comment>
<dbReference type="PANTHER" id="PTHR37299:SF1">
    <property type="entry name" value="STAGE 0 SPORULATION PROTEIN A HOMOLOG"/>
    <property type="match status" value="1"/>
</dbReference>
<dbReference type="EMBL" id="JAAGPU010000031">
    <property type="protein sequence ID" value="NEU06021.1"/>
    <property type="molecule type" value="Genomic_DNA"/>
</dbReference>
<proteinExistence type="predicted"/>
<keyword evidence="7" id="KW-1185">Reference proteome</keyword>
<dbReference type="InterPro" id="IPR007492">
    <property type="entry name" value="LytTR_DNA-bd_dom"/>
</dbReference>
<evidence type="ECO:0000259" key="5">
    <source>
        <dbReference type="PROSITE" id="PS50930"/>
    </source>
</evidence>